<evidence type="ECO:0000259" key="7">
    <source>
        <dbReference type="PROSITE" id="PS01179"/>
    </source>
</evidence>
<dbReference type="FunFam" id="2.30.29.30:FF:000036">
    <property type="entry name" value="SHC-transforming protein 1 isoform 3"/>
    <property type="match status" value="1"/>
</dbReference>
<dbReference type="STRING" id="9593.ENSGGOP00000018871"/>
<dbReference type="SMART" id="SM00462">
    <property type="entry name" value="PTB"/>
    <property type="match status" value="1"/>
</dbReference>
<dbReference type="Ensembl" id="ENSGGOT00000024560.2">
    <property type="protein sequence ID" value="ENSGGOP00000018871.2"/>
    <property type="gene ID" value="ENSGGOG00000027970.2"/>
</dbReference>
<dbReference type="PANTHER" id="PTHR10337">
    <property type="entry name" value="SHC TRANSFORMING PROTEIN"/>
    <property type="match status" value="1"/>
</dbReference>
<dbReference type="EMBL" id="CABD030125336">
    <property type="status" value="NOT_ANNOTATED_CDS"/>
    <property type="molecule type" value="Genomic_DNA"/>
</dbReference>
<dbReference type="eggNOG" id="KOG3697">
    <property type="taxonomic scope" value="Eukaryota"/>
</dbReference>
<reference evidence="9 10" key="2">
    <citation type="journal article" date="2012" name="Nature">
        <title>Insights into hominid evolution from the gorilla genome sequence.</title>
        <authorList>
            <person name="Scally A."/>
            <person name="Dutheil J.Y."/>
            <person name="Hillier L.W."/>
            <person name="Jordan G.E."/>
            <person name="Goodhead I."/>
            <person name="Herrero J."/>
            <person name="Hobolth A."/>
            <person name="Lappalainen T."/>
            <person name="Mailund T."/>
            <person name="Marques-Bonet T."/>
            <person name="McCarthy S."/>
            <person name="Montgomery S.H."/>
            <person name="Schwalie P.C."/>
            <person name="Tang Y.A."/>
            <person name="Ward M.C."/>
            <person name="Xue Y."/>
            <person name="Yngvadottir B."/>
            <person name="Alkan C."/>
            <person name="Andersen L.N."/>
            <person name="Ayub Q."/>
            <person name="Ball E.V."/>
            <person name="Beal K."/>
            <person name="Bradley B.J."/>
            <person name="Chen Y."/>
            <person name="Clee C.M."/>
            <person name="Fitzgerald S."/>
            <person name="Graves T.A."/>
            <person name="Gu Y."/>
            <person name="Heath P."/>
            <person name="Heger A."/>
            <person name="Karakoc E."/>
            <person name="Kolb-Kokocinski A."/>
            <person name="Laird G.K."/>
            <person name="Lunter G."/>
            <person name="Meader S."/>
            <person name="Mort M."/>
            <person name="Mullikin J.C."/>
            <person name="Munch K."/>
            <person name="O'Connor T.D."/>
            <person name="Phillips A.D."/>
            <person name="Prado-Martinez J."/>
            <person name="Rogers A.S."/>
            <person name="Sajjadian S."/>
            <person name="Schmidt D."/>
            <person name="Shaw K."/>
            <person name="Simpson J.T."/>
            <person name="Stenson P.D."/>
            <person name="Turner D.J."/>
            <person name="Vigilant L."/>
            <person name="Vilella A.J."/>
            <person name="Whitener W."/>
            <person name="Zhu B."/>
            <person name="Cooper D.N."/>
            <person name="de Jong P."/>
            <person name="Dermitzakis E.T."/>
            <person name="Eichler E.E."/>
            <person name="Flicek P."/>
            <person name="Goldman N."/>
            <person name="Mundy N.I."/>
            <person name="Ning Z."/>
            <person name="Odom D.T."/>
            <person name="Ponting C.P."/>
            <person name="Quail M.A."/>
            <person name="Ryder O.A."/>
            <person name="Searle S.M."/>
            <person name="Warren W.C."/>
            <person name="Wilson R.K."/>
            <person name="Schierup M.H."/>
            <person name="Rogers J."/>
            <person name="Tyler-Smith C."/>
            <person name="Durbin R."/>
        </authorList>
    </citation>
    <scope>NUCLEOTIDE SEQUENCE [LARGE SCALE GENOMIC DNA]</scope>
</reference>
<reference evidence="9" key="4">
    <citation type="submission" date="2025-09" db="UniProtKB">
        <authorList>
            <consortium name="Ensembl"/>
        </authorList>
    </citation>
    <scope>IDENTIFICATION</scope>
</reference>
<dbReference type="GO" id="GO:0035556">
    <property type="term" value="P:intracellular signal transduction"/>
    <property type="evidence" value="ECO:0007669"/>
    <property type="project" value="InterPro"/>
</dbReference>
<dbReference type="PROSITE" id="PS50001">
    <property type="entry name" value="SH2"/>
    <property type="match status" value="1"/>
</dbReference>
<dbReference type="GO" id="GO:0005886">
    <property type="term" value="C:plasma membrane"/>
    <property type="evidence" value="ECO:0000318"/>
    <property type="project" value="GO_Central"/>
</dbReference>
<feature type="domain" description="PID" evidence="7">
    <location>
        <begin position="146"/>
        <end position="326"/>
    </location>
</feature>
<dbReference type="GO" id="GO:0008286">
    <property type="term" value="P:insulin receptor signaling pathway"/>
    <property type="evidence" value="ECO:0000318"/>
    <property type="project" value="GO_Central"/>
</dbReference>
<evidence type="ECO:0000313" key="9">
    <source>
        <dbReference type="Ensembl" id="ENSGGOP00000018871.2"/>
    </source>
</evidence>
<feature type="region of interest" description="Disordered" evidence="6">
    <location>
        <begin position="1"/>
        <end position="49"/>
    </location>
</feature>
<reference evidence="10" key="1">
    <citation type="submission" date="2011-05" db="EMBL/GenBank/DDBJ databases">
        <title>Insights into the evolution of the great apes provided by the gorilla genome.</title>
        <authorList>
            <person name="Scally A."/>
        </authorList>
    </citation>
    <scope>NUCLEOTIDE SEQUENCE [LARGE SCALE GENOMIC DNA]</scope>
</reference>
<dbReference type="AlphaFoldDB" id="G3RSU6"/>
<organism evidence="9 10">
    <name type="scientific">Gorilla gorilla gorilla</name>
    <name type="common">Western lowland gorilla</name>
    <dbReference type="NCBI Taxonomy" id="9595"/>
    <lineage>
        <taxon>Eukaryota</taxon>
        <taxon>Metazoa</taxon>
        <taxon>Chordata</taxon>
        <taxon>Craniata</taxon>
        <taxon>Vertebrata</taxon>
        <taxon>Euteleostomi</taxon>
        <taxon>Mammalia</taxon>
        <taxon>Eutheria</taxon>
        <taxon>Euarchontoglires</taxon>
        <taxon>Primates</taxon>
        <taxon>Haplorrhini</taxon>
        <taxon>Catarrhini</taxon>
        <taxon>Hominidae</taxon>
        <taxon>Gorilla</taxon>
    </lineage>
</organism>
<evidence type="ECO:0000256" key="5">
    <source>
        <dbReference type="PROSITE-ProRule" id="PRU00191"/>
    </source>
</evidence>
<dbReference type="SMART" id="SM00252">
    <property type="entry name" value="SH2"/>
    <property type="match status" value="1"/>
</dbReference>
<dbReference type="Gene3D" id="3.30.505.10">
    <property type="entry name" value="SH2 domain"/>
    <property type="match status" value="1"/>
</dbReference>
<dbReference type="Gene3D" id="2.30.29.30">
    <property type="entry name" value="Pleckstrin-homology domain (PH domain)/Phosphotyrosine-binding domain (PTB)"/>
    <property type="match status" value="1"/>
</dbReference>
<evidence type="ECO:0000256" key="6">
    <source>
        <dbReference type="SAM" id="MobiDB-lite"/>
    </source>
</evidence>
<reference evidence="9" key="3">
    <citation type="submission" date="2025-08" db="UniProtKB">
        <authorList>
            <consortium name="Ensembl"/>
        </authorList>
    </citation>
    <scope>IDENTIFICATION</scope>
</reference>
<dbReference type="GO" id="GO:0030971">
    <property type="term" value="F:receptor tyrosine kinase binding"/>
    <property type="evidence" value="ECO:0000318"/>
    <property type="project" value="GO_Central"/>
</dbReference>
<evidence type="ECO:0000256" key="3">
    <source>
        <dbReference type="ARBA" id="ARBA00022999"/>
    </source>
</evidence>
<evidence type="ECO:0000256" key="2">
    <source>
        <dbReference type="ARBA" id="ARBA00022604"/>
    </source>
</evidence>
<dbReference type="PROSITE" id="PS01179">
    <property type="entry name" value="PID"/>
    <property type="match status" value="1"/>
</dbReference>
<dbReference type="InterPro" id="IPR006019">
    <property type="entry name" value="PID_Shc-like"/>
</dbReference>
<protein>
    <recommendedName>
        <fullName evidence="1">SHC-transforming protein 1</fullName>
    </recommendedName>
    <alternativeName>
        <fullName evidence="4">Src homology 2 domain-containing-transforming protein C1</fullName>
    </alternativeName>
</protein>
<dbReference type="Proteomes" id="UP000001519">
    <property type="component" value="Chromosome X"/>
</dbReference>
<dbReference type="CDD" id="cd01209">
    <property type="entry name" value="PTB_Shc"/>
    <property type="match status" value="1"/>
</dbReference>
<keyword evidence="3 5" id="KW-0727">SH2 domain</keyword>
<dbReference type="Pfam" id="PF00640">
    <property type="entry name" value="PID"/>
    <property type="match status" value="1"/>
</dbReference>
<evidence type="ECO:0000256" key="1">
    <source>
        <dbReference type="ARBA" id="ARBA00020297"/>
    </source>
</evidence>
<evidence type="ECO:0000313" key="10">
    <source>
        <dbReference type="Proteomes" id="UP000001519"/>
    </source>
</evidence>
<dbReference type="Pfam" id="PF00017">
    <property type="entry name" value="SH2"/>
    <property type="match status" value="1"/>
</dbReference>
<keyword evidence="2" id="KW-0341">Growth regulation</keyword>
<dbReference type="SUPFAM" id="SSF50729">
    <property type="entry name" value="PH domain-like"/>
    <property type="match status" value="1"/>
</dbReference>
<proteinExistence type="predicted"/>
<evidence type="ECO:0000259" key="8">
    <source>
        <dbReference type="PROSITE" id="PS50001"/>
    </source>
</evidence>
<accession>G3RSU6</accession>
<dbReference type="GO" id="GO:0007173">
    <property type="term" value="P:epidermal growth factor receptor signaling pathway"/>
    <property type="evidence" value="ECO:0000318"/>
    <property type="project" value="GO_Central"/>
</dbReference>
<dbReference type="InterPro" id="IPR011993">
    <property type="entry name" value="PH-like_dom_sf"/>
</dbReference>
<dbReference type="SUPFAM" id="SSF55550">
    <property type="entry name" value="SH2 domain"/>
    <property type="match status" value="1"/>
</dbReference>
<sequence>MNLLPPKSKYNPLRNESLSSLEEGPSGSTPPEELPSPSASSLGPILPPLPGNHSPTTLCSFFHWMSNLRLANRAGGHLGPKREPGRAANDGEGIVGDMNKLSGGGGCRTQVEGGQLGGEEWTRHGSFVNKPMWGWLHPNDKVMRPGVSYLVWYMGCVEVLQSMSALDFNTWTQVTREAISLVCEAVPGAKGVTRRRKPCNHPLSSILGRSNLKFAAMTIILTISTSSLNVMVADCKQIITNNHMQSISFASSGDPDTAKYVANVAKDPVSQKACHILECPEGLAQDVISTIGQAFKLHFKQYLRKPPKLVTPHDRMTGFDGLAWDEEEEEPPGHQHYNDFLGRNPLFGMPPPPPCPGRELFDDPSNVNVQNLDKARQAGGGAGTPNPAINGSTPWDLFDMKPFEDALHMPPPPQLVSMREAEALLQLNGDFLVQESMTTPGQYVLTGLQSGESKHLLLVDPEGVVRTKDHRFESVSHLISYHMDNHFELCLQQPVEQKL</sequence>
<dbReference type="InterPro" id="IPR036860">
    <property type="entry name" value="SH2_dom_sf"/>
</dbReference>
<dbReference type="InParanoid" id="G3RSU6"/>
<dbReference type="OMA" id="HQHYNDF"/>
<dbReference type="InterPro" id="IPR051235">
    <property type="entry name" value="CEP152/SHC-Transforming"/>
</dbReference>
<keyword evidence="10" id="KW-1185">Reference proteome</keyword>
<dbReference type="PRINTS" id="PR00629">
    <property type="entry name" value="SHCPIDOMAIN"/>
</dbReference>
<dbReference type="PANTHER" id="PTHR10337:SF2">
    <property type="entry name" value="SHC-TRANSFORMING PROTEIN 1"/>
    <property type="match status" value="1"/>
</dbReference>
<feature type="domain" description="SH2" evidence="8">
    <location>
        <begin position="395"/>
        <end position="495"/>
    </location>
</feature>
<name>G3RSU6_GORGO</name>
<dbReference type="InterPro" id="IPR000980">
    <property type="entry name" value="SH2"/>
</dbReference>
<dbReference type="InterPro" id="IPR006020">
    <property type="entry name" value="PTB/PI_dom"/>
</dbReference>
<dbReference type="HOGENOM" id="CLU_029532_0_0_1"/>
<feature type="compositionally biased region" description="Low complexity" evidence="6">
    <location>
        <begin position="16"/>
        <end position="44"/>
    </location>
</feature>
<evidence type="ECO:0000256" key="4">
    <source>
        <dbReference type="ARBA" id="ARBA00031530"/>
    </source>
</evidence>
<dbReference type="GeneTree" id="ENSGT00950000182870"/>